<keyword evidence="5 10" id="KW-1133">Transmembrane helix</keyword>
<evidence type="ECO:0000256" key="8">
    <source>
        <dbReference type="ARBA" id="ARBA00023224"/>
    </source>
</evidence>
<dbReference type="PIRSF" id="PIRSF038981">
    <property type="entry name" value="GRP"/>
    <property type="match status" value="1"/>
</dbReference>
<dbReference type="eggNOG" id="ENOG502QTKP">
    <property type="taxonomic scope" value="Eukaryota"/>
</dbReference>
<dbReference type="EMBL" id="CH916366">
    <property type="protein sequence ID" value="EDV97687.1"/>
    <property type="molecule type" value="Genomic_DNA"/>
</dbReference>
<dbReference type="GO" id="GO:0007165">
    <property type="term" value="P:signal transduction"/>
    <property type="evidence" value="ECO:0007669"/>
    <property type="project" value="UniProtKB-KW"/>
</dbReference>
<dbReference type="InParanoid" id="B4IYX9"/>
<keyword evidence="4 10" id="KW-0812">Transmembrane</keyword>
<dbReference type="InterPro" id="IPR009318">
    <property type="entry name" value="Gustatory_rcpt"/>
</dbReference>
<dbReference type="GO" id="GO:0005886">
    <property type="term" value="C:plasma membrane"/>
    <property type="evidence" value="ECO:0007669"/>
    <property type="project" value="UniProtKB-SubCell"/>
</dbReference>
<dbReference type="Pfam" id="PF06151">
    <property type="entry name" value="Trehalose_recp"/>
    <property type="match status" value="1"/>
</dbReference>
<feature type="transmembrane region" description="Helical" evidence="10">
    <location>
        <begin position="353"/>
        <end position="375"/>
    </location>
</feature>
<feature type="transmembrane region" description="Helical" evidence="10">
    <location>
        <begin position="245"/>
        <end position="264"/>
    </location>
</feature>
<evidence type="ECO:0000256" key="6">
    <source>
        <dbReference type="ARBA" id="ARBA00023136"/>
    </source>
</evidence>
<organism evidence="12">
    <name type="scientific">Drosophila grimshawi</name>
    <name type="common">Hawaiian fruit fly</name>
    <name type="synonym">Idiomyia grimshawi</name>
    <dbReference type="NCBI Taxonomy" id="7222"/>
    <lineage>
        <taxon>Eukaryota</taxon>
        <taxon>Metazoa</taxon>
        <taxon>Ecdysozoa</taxon>
        <taxon>Arthropoda</taxon>
        <taxon>Hexapoda</taxon>
        <taxon>Insecta</taxon>
        <taxon>Pterygota</taxon>
        <taxon>Neoptera</taxon>
        <taxon>Endopterygota</taxon>
        <taxon>Diptera</taxon>
        <taxon>Brachycera</taxon>
        <taxon>Muscomorpha</taxon>
        <taxon>Ephydroidea</taxon>
        <taxon>Drosophilidae</taxon>
        <taxon>Drosophila</taxon>
        <taxon>Hawaiian Drosophila</taxon>
    </lineage>
</organism>
<dbReference type="PANTHER" id="PTHR21421">
    <property type="entry name" value="GUSTATORY RECEPTOR"/>
    <property type="match status" value="1"/>
</dbReference>
<feature type="transmembrane region" description="Helical" evidence="10">
    <location>
        <begin position="179"/>
        <end position="197"/>
    </location>
</feature>
<feature type="transmembrane region" description="Helical" evidence="10">
    <location>
        <begin position="125"/>
        <end position="146"/>
    </location>
</feature>
<keyword evidence="12" id="KW-1185">Reference proteome</keyword>
<keyword evidence="3" id="KW-1003">Cell membrane</keyword>
<sequence length="458" mass="53354">MEGQTGWKLRHIFRNKKVNQVDDHENSSPKEIDEVNFDFNVIRNDKPADYAQLEIFHRAASPIMLLGQCFAVMPLTAIWQANPRFVKFRFKSVQMLITLLFMAASLVLNLSMMKFLVKIGITAKNFVGLVFYTCVQCACILFIDLARHWPPLIRYWTRVELIFNKPPYEVLKRSLSQRVRLSALIIIGCSIVEHALYQTSAVISYTRQAEFCSKFPNSTMGGVSFENYIVMNYSYVFQVLSYNRFVGAYILLVAGTSTFIWNYMDLFIMMISKALAYRFEQISDRVRRLQNEERVPESTFIEIREHYVRMCQLLERVDNALSSIILLSCANNLYFVCVQLLNIFNKFRWPINYIYYWYSMLYLVCRTACVFLTAATINDESKSALAVLRRVSSKNWCVEVERLIFQMSTQTVALSGKKFYFLTRKLLFGMAGTIVTYELVLLQFDEPNRRKGLQPLCA</sequence>
<dbReference type="AlphaFoldDB" id="B4IYX9"/>
<feature type="transmembrane region" description="Helical" evidence="10">
    <location>
        <begin position="93"/>
        <end position="113"/>
    </location>
</feature>
<protein>
    <recommendedName>
        <fullName evidence="9">Gustatory receptor</fullName>
    </recommendedName>
</protein>
<evidence type="ECO:0000256" key="10">
    <source>
        <dbReference type="SAM" id="Phobius"/>
    </source>
</evidence>
<dbReference type="PhylomeDB" id="B4IYX9"/>
<keyword evidence="7 9" id="KW-0675">Receptor</keyword>
<evidence type="ECO:0000256" key="4">
    <source>
        <dbReference type="ARBA" id="ARBA00022692"/>
    </source>
</evidence>
<feature type="transmembrane region" description="Helical" evidence="10">
    <location>
        <begin position="59"/>
        <end position="81"/>
    </location>
</feature>
<feature type="transmembrane region" description="Helical" evidence="10">
    <location>
        <begin position="426"/>
        <end position="444"/>
    </location>
</feature>
<gene>
    <name evidence="11" type="primary">Dgri\GH14559</name>
    <name evidence="11" type="ORF">Dgri_GH14559</name>
</gene>
<evidence type="ECO:0000256" key="9">
    <source>
        <dbReference type="PIRNR" id="PIRNR038981"/>
    </source>
</evidence>
<dbReference type="GO" id="GO:0033041">
    <property type="term" value="F:sweet taste receptor activity"/>
    <property type="evidence" value="ECO:0007669"/>
    <property type="project" value="TreeGrafter"/>
</dbReference>
<keyword evidence="8 9" id="KW-0807">Transducer</keyword>
<evidence type="ECO:0000256" key="1">
    <source>
        <dbReference type="ARBA" id="ARBA00004651"/>
    </source>
</evidence>
<evidence type="ECO:0000313" key="11">
    <source>
        <dbReference type="EMBL" id="EDV97687.1"/>
    </source>
</evidence>
<dbReference type="OrthoDB" id="5800391at2759"/>
<evidence type="ECO:0000256" key="5">
    <source>
        <dbReference type="ARBA" id="ARBA00022989"/>
    </source>
</evidence>
<accession>B4IYX9</accession>
<comment type="similarity">
    <text evidence="2">Belongs to the insect chemoreceptor superfamily. Gustatory receptor (GR) family. Gr5a subfamily.</text>
</comment>
<comment type="function">
    <text evidence="9">Plays a role in the sugar gustatory response.</text>
</comment>
<evidence type="ECO:0000313" key="12">
    <source>
        <dbReference type="Proteomes" id="UP000001070"/>
    </source>
</evidence>
<dbReference type="PANTHER" id="PTHR21421:SF34">
    <property type="entry name" value="GUSTATORY RECEPTOR FOR SUGAR TASTE 61A-RELATED"/>
    <property type="match status" value="1"/>
</dbReference>
<name>B4IYX9_DROGR</name>
<evidence type="ECO:0000256" key="7">
    <source>
        <dbReference type="ARBA" id="ARBA00023170"/>
    </source>
</evidence>
<dbReference type="HOGENOM" id="CLU_043581_1_0_1"/>
<feature type="transmembrane region" description="Helical" evidence="10">
    <location>
        <begin position="319"/>
        <end position="341"/>
    </location>
</feature>
<keyword evidence="6 10" id="KW-0472">Membrane</keyword>
<evidence type="ECO:0000256" key="3">
    <source>
        <dbReference type="ARBA" id="ARBA00022475"/>
    </source>
</evidence>
<evidence type="ECO:0000256" key="2">
    <source>
        <dbReference type="ARBA" id="ARBA00005327"/>
    </source>
</evidence>
<proteinExistence type="inferred from homology"/>
<dbReference type="OMA" id="PAVVRIW"/>
<comment type="subcellular location">
    <subcellularLocation>
        <location evidence="1">Cell membrane</location>
        <topology evidence="1">Multi-pass membrane protein</topology>
    </subcellularLocation>
</comment>
<dbReference type="Proteomes" id="UP000001070">
    <property type="component" value="Unassembled WGS sequence"/>
</dbReference>
<reference evidence="11 12" key="1">
    <citation type="journal article" date="2007" name="Nature">
        <title>Evolution of genes and genomes on the Drosophila phylogeny.</title>
        <authorList>
            <consortium name="Drosophila 12 Genomes Consortium"/>
            <person name="Clark A.G."/>
            <person name="Eisen M.B."/>
            <person name="Smith D.R."/>
            <person name="Bergman C.M."/>
            <person name="Oliver B."/>
            <person name="Markow T.A."/>
            <person name="Kaufman T.C."/>
            <person name="Kellis M."/>
            <person name="Gelbart W."/>
            <person name="Iyer V.N."/>
            <person name="Pollard D.A."/>
            <person name="Sackton T.B."/>
            <person name="Larracuente A.M."/>
            <person name="Singh N.D."/>
            <person name="Abad J.P."/>
            <person name="Abt D.N."/>
            <person name="Adryan B."/>
            <person name="Aguade M."/>
            <person name="Akashi H."/>
            <person name="Anderson W.W."/>
            <person name="Aquadro C.F."/>
            <person name="Ardell D.H."/>
            <person name="Arguello R."/>
            <person name="Artieri C.G."/>
            <person name="Barbash D.A."/>
            <person name="Barker D."/>
            <person name="Barsanti P."/>
            <person name="Batterham P."/>
            <person name="Batzoglou S."/>
            <person name="Begun D."/>
            <person name="Bhutkar A."/>
            <person name="Blanco E."/>
            <person name="Bosak S.A."/>
            <person name="Bradley R.K."/>
            <person name="Brand A.D."/>
            <person name="Brent M.R."/>
            <person name="Brooks A.N."/>
            <person name="Brown R.H."/>
            <person name="Butlin R.K."/>
            <person name="Caggese C."/>
            <person name="Calvi B.R."/>
            <person name="Bernardo de Carvalho A."/>
            <person name="Caspi A."/>
            <person name="Castrezana S."/>
            <person name="Celniker S.E."/>
            <person name="Chang J.L."/>
            <person name="Chapple C."/>
            <person name="Chatterji S."/>
            <person name="Chinwalla A."/>
            <person name="Civetta A."/>
            <person name="Clifton S.W."/>
            <person name="Comeron J.M."/>
            <person name="Costello J.C."/>
            <person name="Coyne J.A."/>
            <person name="Daub J."/>
            <person name="David R.G."/>
            <person name="Delcher A.L."/>
            <person name="Delehaunty K."/>
            <person name="Do C.B."/>
            <person name="Ebling H."/>
            <person name="Edwards K."/>
            <person name="Eickbush T."/>
            <person name="Evans J.D."/>
            <person name="Filipski A."/>
            <person name="Findeiss S."/>
            <person name="Freyhult E."/>
            <person name="Fulton L."/>
            <person name="Fulton R."/>
            <person name="Garcia A.C."/>
            <person name="Gardiner A."/>
            <person name="Garfield D.A."/>
            <person name="Garvin B.E."/>
            <person name="Gibson G."/>
            <person name="Gilbert D."/>
            <person name="Gnerre S."/>
            <person name="Godfrey J."/>
            <person name="Good R."/>
            <person name="Gotea V."/>
            <person name="Gravely B."/>
            <person name="Greenberg A.J."/>
            <person name="Griffiths-Jones S."/>
            <person name="Gross S."/>
            <person name="Guigo R."/>
            <person name="Gustafson E.A."/>
            <person name="Haerty W."/>
            <person name="Hahn M.W."/>
            <person name="Halligan D.L."/>
            <person name="Halpern A.L."/>
            <person name="Halter G.M."/>
            <person name="Han M.V."/>
            <person name="Heger A."/>
            <person name="Hillier L."/>
            <person name="Hinrichs A.S."/>
            <person name="Holmes I."/>
            <person name="Hoskins R.A."/>
            <person name="Hubisz M.J."/>
            <person name="Hultmark D."/>
            <person name="Huntley M.A."/>
            <person name="Jaffe D.B."/>
            <person name="Jagadeeshan S."/>
            <person name="Jeck W.R."/>
            <person name="Johnson J."/>
            <person name="Jones C.D."/>
            <person name="Jordan W.C."/>
            <person name="Karpen G.H."/>
            <person name="Kataoka E."/>
            <person name="Keightley P.D."/>
            <person name="Kheradpour P."/>
            <person name="Kirkness E.F."/>
            <person name="Koerich L.B."/>
            <person name="Kristiansen K."/>
            <person name="Kudrna D."/>
            <person name="Kulathinal R.J."/>
            <person name="Kumar S."/>
            <person name="Kwok R."/>
            <person name="Lander E."/>
            <person name="Langley C.H."/>
            <person name="Lapoint R."/>
            <person name="Lazzaro B.P."/>
            <person name="Lee S.J."/>
            <person name="Levesque L."/>
            <person name="Li R."/>
            <person name="Lin C.F."/>
            <person name="Lin M.F."/>
            <person name="Lindblad-Toh K."/>
            <person name="Llopart A."/>
            <person name="Long M."/>
            <person name="Low L."/>
            <person name="Lozovsky E."/>
            <person name="Lu J."/>
            <person name="Luo M."/>
            <person name="Machado C.A."/>
            <person name="Makalowski W."/>
            <person name="Marzo M."/>
            <person name="Matsuda M."/>
            <person name="Matzkin L."/>
            <person name="McAllister B."/>
            <person name="McBride C.S."/>
            <person name="McKernan B."/>
            <person name="McKernan K."/>
            <person name="Mendez-Lago M."/>
            <person name="Minx P."/>
            <person name="Mollenhauer M.U."/>
            <person name="Montooth K."/>
            <person name="Mount S.M."/>
            <person name="Mu X."/>
            <person name="Myers E."/>
            <person name="Negre B."/>
            <person name="Newfeld S."/>
            <person name="Nielsen R."/>
            <person name="Noor M.A."/>
            <person name="O'Grady P."/>
            <person name="Pachter L."/>
            <person name="Papaceit M."/>
            <person name="Parisi M.J."/>
            <person name="Parisi M."/>
            <person name="Parts L."/>
            <person name="Pedersen J.S."/>
            <person name="Pesole G."/>
            <person name="Phillippy A.M."/>
            <person name="Ponting C.P."/>
            <person name="Pop M."/>
            <person name="Porcelli D."/>
            <person name="Powell J.R."/>
            <person name="Prohaska S."/>
            <person name="Pruitt K."/>
            <person name="Puig M."/>
            <person name="Quesneville H."/>
            <person name="Ram K.R."/>
            <person name="Rand D."/>
            <person name="Rasmussen M.D."/>
            <person name="Reed L.K."/>
            <person name="Reenan R."/>
            <person name="Reily A."/>
            <person name="Remington K.A."/>
            <person name="Rieger T.T."/>
            <person name="Ritchie M.G."/>
            <person name="Robin C."/>
            <person name="Rogers Y.H."/>
            <person name="Rohde C."/>
            <person name="Rozas J."/>
            <person name="Rubenfield M.J."/>
            <person name="Ruiz A."/>
            <person name="Russo S."/>
            <person name="Salzberg S.L."/>
            <person name="Sanchez-Gracia A."/>
            <person name="Saranga D.J."/>
            <person name="Sato H."/>
            <person name="Schaeffer S.W."/>
            <person name="Schatz M.C."/>
            <person name="Schlenke T."/>
            <person name="Schwartz R."/>
            <person name="Segarra C."/>
            <person name="Singh R.S."/>
            <person name="Sirot L."/>
            <person name="Sirota M."/>
            <person name="Sisneros N.B."/>
            <person name="Smith C.D."/>
            <person name="Smith T.F."/>
            <person name="Spieth J."/>
            <person name="Stage D.E."/>
            <person name="Stark A."/>
            <person name="Stephan W."/>
            <person name="Strausberg R.L."/>
            <person name="Strempel S."/>
            <person name="Sturgill D."/>
            <person name="Sutton G."/>
            <person name="Sutton G.G."/>
            <person name="Tao W."/>
            <person name="Teichmann S."/>
            <person name="Tobari Y.N."/>
            <person name="Tomimura Y."/>
            <person name="Tsolas J.M."/>
            <person name="Valente V.L."/>
            <person name="Venter E."/>
            <person name="Venter J.C."/>
            <person name="Vicario S."/>
            <person name="Vieira F.G."/>
            <person name="Vilella A.J."/>
            <person name="Villasante A."/>
            <person name="Walenz B."/>
            <person name="Wang J."/>
            <person name="Wasserman M."/>
            <person name="Watts T."/>
            <person name="Wilson D."/>
            <person name="Wilson R.K."/>
            <person name="Wing R.A."/>
            <person name="Wolfner M.F."/>
            <person name="Wong A."/>
            <person name="Wong G.K."/>
            <person name="Wu C.I."/>
            <person name="Wu G."/>
            <person name="Yamamoto D."/>
            <person name="Yang H.P."/>
            <person name="Yang S.P."/>
            <person name="Yorke J.A."/>
            <person name="Yoshida K."/>
            <person name="Zdobnov E."/>
            <person name="Zhang P."/>
            <person name="Zhang Y."/>
            <person name="Zimin A.V."/>
            <person name="Baldwin J."/>
            <person name="Abdouelleil A."/>
            <person name="Abdulkadir J."/>
            <person name="Abebe A."/>
            <person name="Abera B."/>
            <person name="Abreu J."/>
            <person name="Acer S.C."/>
            <person name="Aftuck L."/>
            <person name="Alexander A."/>
            <person name="An P."/>
            <person name="Anderson E."/>
            <person name="Anderson S."/>
            <person name="Arachi H."/>
            <person name="Azer M."/>
            <person name="Bachantsang P."/>
            <person name="Barry A."/>
            <person name="Bayul T."/>
            <person name="Berlin A."/>
            <person name="Bessette D."/>
            <person name="Bloom T."/>
            <person name="Blye J."/>
            <person name="Boguslavskiy L."/>
            <person name="Bonnet C."/>
            <person name="Boukhgalter B."/>
            <person name="Bourzgui I."/>
            <person name="Brown A."/>
            <person name="Cahill P."/>
            <person name="Channer S."/>
            <person name="Cheshatsang Y."/>
            <person name="Chuda L."/>
            <person name="Citroen M."/>
            <person name="Collymore A."/>
            <person name="Cooke P."/>
            <person name="Costello M."/>
            <person name="D'Aco K."/>
            <person name="Daza R."/>
            <person name="De Haan G."/>
            <person name="DeGray S."/>
            <person name="DeMaso C."/>
            <person name="Dhargay N."/>
            <person name="Dooley K."/>
            <person name="Dooley E."/>
            <person name="Doricent M."/>
            <person name="Dorje P."/>
            <person name="Dorjee K."/>
            <person name="Dupes A."/>
            <person name="Elong R."/>
            <person name="Falk J."/>
            <person name="Farina A."/>
            <person name="Faro S."/>
            <person name="Ferguson D."/>
            <person name="Fisher S."/>
            <person name="Foley C.D."/>
            <person name="Franke A."/>
            <person name="Friedrich D."/>
            <person name="Gadbois L."/>
            <person name="Gearin G."/>
            <person name="Gearin C.R."/>
            <person name="Giannoukos G."/>
            <person name="Goode T."/>
            <person name="Graham J."/>
            <person name="Grandbois E."/>
            <person name="Grewal S."/>
            <person name="Gyaltsen K."/>
            <person name="Hafez N."/>
            <person name="Hagos B."/>
            <person name="Hall J."/>
            <person name="Henson C."/>
            <person name="Hollinger A."/>
            <person name="Honan T."/>
            <person name="Huard M.D."/>
            <person name="Hughes L."/>
            <person name="Hurhula B."/>
            <person name="Husby M.E."/>
            <person name="Kamat A."/>
            <person name="Kanga B."/>
            <person name="Kashin S."/>
            <person name="Khazanovich D."/>
            <person name="Kisner P."/>
            <person name="Lance K."/>
            <person name="Lara M."/>
            <person name="Lee W."/>
            <person name="Lennon N."/>
            <person name="Letendre F."/>
            <person name="LeVine R."/>
            <person name="Lipovsky A."/>
            <person name="Liu X."/>
            <person name="Liu J."/>
            <person name="Liu S."/>
            <person name="Lokyitsang T."/>
            <person name="Lokyitsang Y."/>
            <person name="Lubonja R."/>
            <person name="Lui A."/>
            <person name="MacDonald P."/>
            <person name="Magnisalis V."/>
            <person name="Maru K."/>
            <person name="Matthews C."/>
            <person name="McCusker W."/>
            <person name="McDonough S."/>
            <person name="Mehta T."/>
            <person name="Meldrim J."/>
            <person name="Meneus L."/>
            <person name="Mihai O."/>
            <person name="Mihalev A."/>
            <person name="Mihova T."/>
            <person name="Mittelman R."/>
            <person name="Mlenga V."/>
            <person name="Montmayeur A."/>
            <person name="Mulrain L."/>
            <person name="Navidi A."/>
            <person name="Naylor J."/>
            <person name="Negash T."/>
            <person name="Nguyen T."/>
            <person name="Nguyen N."/>
            <person name="Nicol R."/>
            <person name="Norbu C."/>
            <person name="Norbu N."/>
            <person name="Novod N."/>
            <person name="O'Neill B."/>
            <person name="Osman S."/>
            <person name="Markiewicz E."/>
            <person name="Oyono O.L."/>
            <person name="Patti C."/>
            <person name="Phunkhang P."/>
            <person name="Pierre F."/>
            <person name="Priest M."/>
            <person name="Raghuraman S."/>
            <person name="Rege F."/>
            <person name="Reyes R."/>
            <person name="Rise C."/>
            <person name="Rogov P."/>
            <person name="Ross K."/>
            <person name="Ryan E."/>
            <person name="Settipalli S."/>
            <person name="Shea T."/>
            <person name="Sherpa N."/>
            <person name="Shi L."/>
            <person name="Shih D."/>
            <person name="Sparrow T."/>
            <person name="Spaulding J."/>
            <person name="Stalker J."/>
            <person name="Stange-Thomann N."/>
            <person name="Stavropoulos S."/>
            <person name="Stone C."/>
            <person name="Strader C."/>
            <person name="Tesfaye S."/>
            <person name="Thomson T."/>
            <person name="Thoulutsang Y."/>
            <person name="Thoulutsang D."/>
            <person name="Topham K."/>
            <person name="Topping I."/>
            <person name="Tsamla T."/>
            <person name="Vassiliev H."/>
            <person name="Vo A."/>
            <person name="Wangchuk T."/>
            <person name="Wangdi T."/>
            <person name="Weiand M."/>
            <person name="Wilkinson J."/>
            <person name="Wilson A."/>
            <person name="Yadav S."/>
            <person name="Young G."/>
            <person name="Yu Q."/>
            <person name="Zembek L."/>
            <person name="Zhong D."/>
            <person name="Zimmer A."/>
            <person name="Zwirko Z."/>
            <person name="Jaffe D.B."/>
            <person name="Alvarez P."/>
            <person name="Brockman W."/>
            <person name="Butler J."/>
            <person name="Chin C."/>
            <person name="Gnerre S."/>
            <person name="Grabherr M."/>
            <person name="Kleber M."/>
            <person name="Mauceli E."/>
            <person name="MacCallum I."/>
        </authorList>
    </citation>
    <scope>NUCLEOTIDE SEQUENCE [LARGE SCALE GENOMIC DNA]</scope>
    <source>
        <strain evidence="12">Tucson 15287-2541.00</strain>
    </source>
</reference>
<dbReference type="FunCoup" id="B4IYX9">
    <property type="interactions" value="9"/>
</dbReference>